<dbReference type="GO" id="GO:0015451">
    <property type="term" value="F:decarboxylation-driven active transmembrane transporter activity"/>
    <property type="evidence" value="ECO:0007669"/>
    <property type="project" value="UniProtKB-EC"/>
</dbReference>
<dbReference type="GO" id="GO:0008948">
    <property type="term" value="F:oxaloacetate decarboxylase activity"/>
    <property type="evidence" value="ECO:0007669"/>
    <property type="project" value="UniProtKB-UniRule"/>
</dbReference>
<dbReference type="GO" id="GO:0005886">
    <property type="term" value="C:plasma membrane"/>
    <property type="evidence" value="ECO:0007669"/>
    <property type="project" value="UniProtKB-SubCell"/>
</dbReference>
<keyword evidence="7 16" id="KW-1003">Cell membrane</keyword>
<comment type="catalytic activity">
    <reaction evidence="15 16 17">
        <text>oxaloacetate + 2 Na(+)(in) + H(+) = pyruvate + 2 Na(+)(out) + CO2</text>
        <dbReference type="Rhea" id="RHEA:57724"/>
        <dbReference type="ChEBI" id="CHEBI:15361"/>
        <dbReference type="ChEBI" id="CHEBI:15378"/>
        <dbReference type="ChEBI" id="CHEBI:16452"/>
        <dbReference type="ChEBI" id="CHEBI:16526"/>
        <dbReference type="ChEBI" id="CHEBI:29101"/>
        <dbReference type="EC" id="7.2.4.2"/>
    </reaction>
</comment>
<evidence type="ECO:0000256" key="17">
    <source>
        <dbReference type="RuleBase" id="RU004278"/>
    </source>
</evidence>
<evidence type="ECO:0000256" key="14">
    <source>
        <dbReference type="ARBA" id="ARBA00023201"/>
    </source>
</evidence>
<evidence type="ECO:0000256" key="4">
    <source>
        <dbReference type="ARBA" id="ARBA00005844"/>
    </source>
</evidence>
<feature type="transmembrane region" description="Helical" evidence="16 17">
    <location>
        <begin position="12"/>
        <end position="34"/>
    </location>
</feature>
<keyword evidence="11 16" id="KW-0915">Sodium</keyword>
<keyword evidence="8 16" id="KW-0812">Transmembrane</keyword>
<evidence type="ECO:0000256" key="13">
    <source>
        <dbReference type="ARBA" id="ARBA00023136"/>
    </source>
</evidence>
<evidence type="ECO:0000256" key="3">
    <source>
        <dbReference type="ARBA" id="ARBA00004162"/>
    </source>
</evidence>
<evidence type="ECO:0000256" key="2">
    <source>
        <dbReference type="ARBA" id="ARBA00003002"/>
    </source>
</evidence>
<evidence type="ECO:0000256" key="9">
    <source>
        <dbReference type="ARBA" id="ARBA00022967"/>
    </source>
</evidence>
<evidence type="ECO:0000256" key="1">
    <source>
        <dbReference type="ARBA" id="ARBA00001959"/>
    </source>
</evidence>
<comment type="function">
    <text evidence="2 16 17">Catalyzes the decarboxylation of oxaloacetate coupled to Na(+) translocation.</text>
</comment>
<accession>A0A1C3EB83</accession>
<evidence type="ECO:0000256" key="7">
    <source>
        <dbReference type="ARBA" id="ARBA00022475"/>
    </source>
</evidence>
<evidence type="ECO:0000256" key="11">
    <source>
        <dbReference type="ARBA" id="ARBA00023053"/>
    </source>
</evidence>
<gene>
    <name evidence="16" type="primary">oadG</name>
    <name evidence="18" type="ORF">A8L45_20170</name>
</gene>
<dbReference type="Proteomes" id="UP000094936">
    <property type="component" value="Unassembled WGS sequence"/>
</dbReference>
<dbReference type="RefSeq" id="WP_068905156.1">
    <property type="nucleotide sequence ID" value="NZ_JBHUIF010000019.1"/>
</dbReference>
<protein>
    <recommendedName>
        <fullName evidence="16">Probable oxaloacetate decarboxylase gamma chain</fullName>
        <ecNumber evidence="16">7.2.4.2</ecNumber>
    </recommendedName>
</protein>
<organism evidence="18 19">
    <name type="scientific">Veronia pacifica</name>
    <dbReference type="NCBI Taxonomy" id="1080227"/>
    <lineage>
        <taxon>Bacteria</taxon>
        <taxon>Pseudomonadati</taxon>
        <taxon>Pseudomonadota</taxon>
        <taxon>Gammaproteobacteria</taxon>
        <taxon>Vibrionales</taxon>
        <taxon>Vibrionaceae</taxon>
        <taxon>Veronia</taxon>
    </lineage>
</organism>
<dbReference type="GO" id="GO:0036376">
    <property type="term" value="P:sodium ion export across plasma membrane"/>
    <property type="evidence" value="ECO:0007669"/>
    <property type="project" value="InterPro"/>
</dbReference>
<comment type="subcellular location">
    <subcellularLocation>
        <location evidence="3 16 17">Cell membrane</location>
        <topology evidence="3 16 17">Single-pass membrane protein</topology>
    </subcellularLocation>
</comment>
<dbReference type="AlphaFoldDB" id="A0A1C3EB83"/>
<keyword evidence="6 16" id="KW-0813">Transport</keyword>
<dbReference type="STRING" id="1080227.A8L45_20170"/>
<comment type="cofactor">
    <cofactor evidence="1 16 17">
        <name>Na(+)</name>
        <dbReference type="ChEBI" id="CHEBI:29101"/>
    </cofactor>
</comment>
<keyword evidence="12 16" id="KW-0406">Ion transport</keyword>
<evidence type="ECO:0000256" key="6">
    <source>
        <dbReference type="ARBA" id="ARBA00022448"/>
    </source>
</evidence>
<evidence type="ECO:0000256" key="5">
    <source>
        <dbReference type="ARBA" id="ARBA00011869"/>
    </source>
</evidence>
<keyword evidence="10 16" id="KW-1133">Transmembrane helix</keyword>
<evidence type="ECO:0000256" key="10">
    <source>
        <dbReference type="ARBA" id="ARBA00022989"/>
    </source>
</evidence>
<evidence type="ECO:0000256" key="8">
    <source>
        <dbReference type="ARBA" id="ARBA00022692"/>
    </source>
</evidence>
<sequence>MELESLLQEALTLMLTGMSVVFVFLTILIFLVGLMSRLVPEELPSKVTPSQPASPGQSNAVNPETIAAISAAVHQYRNQRRNDK</sequence>
<evidence type="ECO:0000256" key="15">
    <source>
        <dbReference type="ARBA" id="ARBA00048176"/>
    </source>
</evidence>
<comment type="subunit">
    <text evidence="5 16">Heterotrimer of an alpha, a beta and a gamma subunit.</text>
</comment>
<dbReference type="EMBL" id="LYBM01000052">
    <property type="protein sequence ID" value="ODA30511.1"/>
    <property type="molecule type" value="Genomic_DNA"/>
</dbReference>
<keyword evidence="13 16" id="KW-0472">Membrane</keyword>
<reference evidence="18 19" key="1">
    <citation type="submission" date="2016-05" db="EMBL/GenBank/DDBJ databases">
        <title>Genomic Taxonomy of the Vibrionaceae.</title>
        <authorList>
            <person name="Gomez-Gil B."/>
            <person name="Enciso-Ibarra J."/>
        </authorList>
    </citation>
    <scope>NUCLEOTIDE SEQUENCE [LARGE SCALE GENOMIC DNA]</scope>
    <source>
        <strain evidence="18 19">CAIM 1920</strain>
    </source>
</reference>
<dbReference type="Pfam" id="PF04277">
    <property type="entry name" value="OAD_gamma"/>
    <property type="match status" value="1"/>
</dbReference>
<evidence type="ECO:0000313" key="18">
    <source>
        <dbReference type="EMBL" id="ODA30511.1"/>
    </source>
</evidence>
<dbReference type="NCBIfam" id="TIGR01195">
    <property type="entry name" value="oadG_fam"/>
    <property type="match status" value="1"/>
</dbReference>
<dbReference type="NCBIfam" id="NF003004">
    <property type="entry name" value="PRK03814.1"/>
    <property type="match status" value="1"/>
</dbReference>
<keyword evidence="9 16" id="KW-1278">Translocase</keyword>
<dbReference type="OrthoDB" id="6215597at2"/>
<dbReference type="EC" id="7.2.4.2" evidence="16"/>
<dbReference type="InterPro" id="IPR005899">
    <property type="entry name" value="Na_pump_deCOase"/>
</dbReference>
<name>A0A1C3EB83_9GAMM</name>
<proteinExistence type="inferred from homology"/>
<dbReference type="GO" id="GO:0015081">
    <property type="term" value="F:sodium ion transmembrane transporter activity"/>
    <property type="evidence" value="ECO:0007669"/>
    <property type="project" value="UniProtKB-UniRule"/>
</dbReference>
<dbReference type="HAMAP" id="MF_00404">
    <property type="entry name" value="OadG"/>
    <property type="match status" value="1"/>
</dbReference>
<evidence type="ECO:0000256" key="16">
    <source>
        <dbReference type="HAMAP-Rule" id="MF_00404"/>
    </source>
</evidence>
<comment type="similarity">
    <text evidence="4 16 17">Belongs to the OadG family.</text>
</comment>
<evidence type="ECO:0000313" key="19">
    <source>
        <dbReference type="Proteomes" id="UP000094936"/>
    </source>
</evidence>
<evidence type="ECO:0000256" key="12">
    <source>
        <dbReference type="ARBA" id="ARBA00023065"/>
    </source>
</evidence>
<comment type="caution">
    <text evidence="18">The sequence shown here is derived from an EMBL/GenBank/DDBJ whole genome shotgun (WGS) entry which is preliminary data.</text>
</comment>
<keyword evidence="19" id="KW-1185">Reference proteome</keyword>
<keyword evidence="14 16" id="KW-0739">Sodium transport</keyword>
<dbReference type="InterPro" id="IPR023424">
    <property type="entry name" value="OadG"/>
</dbReference>